<accession>A0AAP4BWF2</accession>
<dbReference type="Proteomes" id="UP001230317">
    <property type="component" value="Unassembled WGS sequence"/>
</dbReference>
<feature type="region of interest" description="Disordered" evidence="1">
    <location>
        <begin position="33"/>
        <end position="81"/>
    </location>
</feature>
<dbReference type="AlphaFoldDB" id="A0AAP4BWF2"/>
<feature type="signal peptide" evidence="2">
    <location>
        <begin position="1"/>
        <end position="31"/>
    </location>
</feature>
<feature type="chain" id="PRO_5042961074" description="DUF3558 domain-containing protein" evidence="2">
    <location>
        <begin position="32"/>
        <end position="193"/>
    </location>
</feature>
<gene>
    <name evidence="3" type="ORF">QPX58_00210</name>
</gene>
<evidence type="ECO:0000256" key="1">
    <source>
        <dbReference type="SAM" id="MobiDB-lite"/>
    </source>
</evidence>
<name>A0AAP4BWF2_9CORY</name>
<evidence type="ECO:0008006" key="5">
    <source>
        <dbReference type="Google" id="ProtNLM"/>
    </source>
</evidence>
<proteinExistence type="predicted"/>
<keyword evidence="2" id="KW-0732">Signal</keyword>
<reference evidence="3" key="1">
    <citation type="submission" date="2023-05" db="EMBL/GenBank/DDBJ databases">
        <title>Metabolic capabilities are highly conserved among human nasal-associated Corynebacterium species in pangenomic analyses.</title>
        <authorList>
            <person name="Tran T.H."/>
            <person name="Roberts A.Q."/>
            <person name="Escapa I.F."/>
            <person name="Gao W."/>
            <person name="Conlan S."/>
            <person name="Kong H."/>
            <person name="Segre J.A."/>
            <person name="Kelly M.S."/>
            <person name="Lemon K.P."/>
        </authorList>
    </citation>
    <scope>NUCLEOTIDE SEQUENCE</scope>
    <source>
        <strain evidence="3">KPL2618</strain>
    </source>
</reference>
<evidence type="ECO:0000256" key="2">
    <source>
        <dbReference type="SAM" id="SignalP"/>
    </source>
</evidence>
<evidence type="ECO:0000313" key="3">
    <source>
        <dbReference type="EMBL" id="MDK4333849.1"/>
    </source>
</evidence>
<protein>
    <recommendedName>
        <fullName evidence="5">DUF3558 domain-containing protein</fullName>
    </recommendedName>
</protein>
<sequence>MPLLSLPIFRMKKILSLLPALLLVGCSSAPADDEPNFTDTSPHSTGSDSGALADADSNTDSAPSATAKLSKPQKAEKDDDSALAAQVGGMCGIRDYAQIIADDATDCAFALDIYKHAMDATYRLETPHPTVTEAWQSDITVKNPSSGDRYDLHCIMATNQKSVHCSNPEDTNIGTRIELTARPIFSERVHTEY</sequence>
<dbReference type="EMBL" id="JASNVU010000001">
    <property type="protein sequence ID" value="MDK4333849.1"/>
    <property type="molecule type" value="Genomic_DNA"/>
</dbReference>
<feature type="compositionally biased region" description="Polar residues" evidence="1">
    <location>
        <begin position="37"/>
        <end position="48"/>
    </location>
</feature>
<comment type="caution">
    <text evidence="3">The sequence shown here is derived from an EMBL/GenBank/DDBJ whole genome shotgun (WGS) entry which is preliminary data.</text>
</comment>
<organism evidence="3 4">
    <name type="scientific">Corynebacterium accolens</name>
    <dbReference type="NCBI Taxonomy" id="38284"/>
    <lineage>
        <taxon>Bacteria</taxon>
        <taxon>Bacillati</taxon>
        <taxon>Actinomycetota</taxon>
        <taxon>Actinomycetes</taxon>
        <taxon>Mycobacteriales</taxon>
        <taxon>Corynebacteriaceae</taxon>
        <taxon>Corynebacterium</taxon>
    </lineage>
</organism>
<evidence type="ECO:0000313" key="4">
    <source>
        <dbReference type="Proteomes" id="UP001230317"/>
    </source>
</evidence>